<dbReference type="OrthoDB" id="8282470at2"/>
<dbReference type="RefSeq" id="WP_066873762.1">
    <property type="nucleotide sequence ID" value="NZ_LNQB01000071.1"/>
</dbReference>
<sequence length="168" mass="18210">MAKKTKRDEAYHLQRLKAEFPDLHAAFAAGRIPSLRQALVLAGLKPERTRLEKLKNSWLKASDAERDGFLAWLAATGALPPADAAPSTVCPADLLAAPIASGRYLLPATVAAIRSIMARRRLKADEVMAELGFPPDGRPLARALTRNASLRLSVIAALEPWLKRNAGE</sequence>
<evidence type="ECO:0000313" key="1">
    <source>
        <dbReference type="EMBL" id="OAP45618.1"/>
    </source>
</evidence>
<organism evidence="1 2">
    <name type="scientific">Sinorhizobium saheli</name>
    <dbReference type="NCBI Taxonomy" id="36856"/>
    <lineage>
        <taxon>Bacteria</taxon>
        <taxon>Pseudomonadati</taxon>
        <taxon>Pseudomonadota</taxon>
        <taxon>Alphaproteobacteria</taxon>
        <taxon>Hyphomicrobiales</taxon>
        <taxon>Rhizobiaceae</taxon>
        <taxon>Sinorhizobium/Ensifer group</taxon>
        <taxon>Sinorhizobium</taxon>
    </lineage>
</organism>
<accession>A0A178YDQ1</accession>
<dbReference type="EMBL" id="LNQB01000071">
    <property type="protein sequence ID" value="OAP45618.1"/>
    <property type="molecule type" value="Genomic_DNA"/>
</dbReference>
<dbReference type="Proteomes" id="UP000078507">
    <property type="component" value="Unassembled WGS sequence"/>
</dbReference>
<gene>
    <name evidence="1" type="ORF">ATB98_11240</name>
</gene>
<reference evidence="1 2" key="1">
    <citation type="submission" date="2015-11" db="EMBL/GenBank/DDBJ databases">
        <title>Ensifer anhuiense sp. nov., an effective nitrogen fixation bacterium with Glycine soja.</title>
        <authorList>
            <person name="Yan H."/>
            <person name="Chen W."/>
        </authorList>
    </citation>
    <scope>NUCLEOTIDE SEQUENCE [LARGE SCALE GENOMIC DNA]</scope>
    <source>
        <strain evidence="1 2">LMG 7837</strain>
    </source>
</reference>
<proteinExistence type="predicted"/>
<name>A0A178YDQ1_SINSA</name>
<keyword evidence="2" id="KW-1185">Reference proteome</keyword>
<dbReference type="AlphaFoldDB" id="A0A178YDQ1"/>
<evidence type="ECO:0000313" key="2">
    <source>
        <dbReference type="Proteomes" id="UP000078507"/>
    </source>
</evidence>
<comment type="caution">
    <text evidence="1">The sequence shown here is derived from an EMBL/GenBank/DDBJ whole genome shotgun (WGS) entry which is preliminary data.</text>
</comment>
<protein>
    <submittedName>
        <fullName evidence="1">Uncharacterized protein</fullName>
    </submittedName>
</protein>